<dbReference type="InterPro" id="IPR012677">
    <property type="entry name" value="Nucleotide-bd_a/b_plait_sf"/>
</dbReference>
<dbReference type="PANTHER" id="PTHR23189">
    <property type="entry name" value="RNA RECOGNITION MOTIF-CONTAINING"/>
    <property type="match status" value="1"/>
</dbReference>
<dbReference type="Proteomes" id="UP000078387">
    <property type="component" value="Unassembled WGS sequence"/>
</dbReference>
<sequence length="178" mass="19935">MEQRLKFVGTDVNGNNPNAMTMDDTSTEKAPKINAPKTVAKFNGRYPQPTEEQRERDNRSVCVTNLDPNATKEQLQQLFSTVGNVLLVTLPLTKSGVSKRYAYIELDSVEARERAVTNLNGTKLGENEISVAVKRTNIKDYNKRNDPTTKLIKTFITVLRGTRGMRGGYRGNSRGNLR</sequence>
<dbReference type="SMART" id="SM00360">
    <property type="entry name" value="RRM"/>
    <property type="match status" value="1"/>
</dbReference>
<dbReference type="GO" id="GO:0003723">
    <property type="term" value="F:RNA binding"/>
    <property type="evidence" value="ECO:0007669"/>
    <property type="project" value="UniProtKB-UniRule"/>
</dbReference>
<accession>A0A5K1VBQ5</accession>
<dbReference type="VEuPathDB" id="AmoebaDB:EHI5A_089640"/>
<dbReference type="SUPFAM" id="SSF54928">
    <property type="entry name" value="RNA-binding domain, RBD"/>
    <property type="match status" value="1"/>
</dbReference>
<dbReference type="Pfam" id="PF00076">
    <property type="entry name" value="RRM_1"/>
    <property type="match status" value="1"/>
</dbReference>
<evidence type="ECO:0000313" key="6">
    <source>
        <dbReference type="Proteomes" id="UP000078387"/>
    </source>
</evidence>
<evidence type="ECO:0000313" key="5">
    <source>
        <dbReference type="EMBL" id="GAT94094.1"/>
    </source>
</evidence>
<feature type="region of interest" description="Disordered" evidence="3">
    <location>
        <begin position="9"/>
        <end position="33"/>
    </location>
</feature>
<feature type="domain" description="RRM" evidence="4">
    <location>
        <begin position="59"/>
        <end position="136"/>
    </location>
</feature>
<protein>
    <submittedName>
        <fullName evidence="5">RNA recognition motif domain containing protein</fullName>
    </submittedName>
</protein>
<dbReference type="OMA" id="MALLMHE"/>
<dbReference type="VEuPathDB" id="AmoebaDB:EHI8A_194050"/>
<dbReference type="InterPro" id="IPR000504">
    <property type="entry name" value="RRM_dom"/>
</dbReference>
<evidence type="ECO:0000259" key="4">
    <source>
        <dbReference type="PROSITE" id="PS50102"/>
    </source>
</evidence>
<evidence type="ECO:0000256" key="3">
    <source>
        <dbReference type="SAM" id="MobiDB-lite"/>
    </source>
</evidence>
<dbReference type="Gene3D" id="3.30.70.330">
    <property type="match status" value="1"/>
</dbReference>
<evidence type="ECO:0000256" key="1">
    <source>
        <dbReference type="ARBA" id="ARBA00022884"/>
    </source>
</evidence>
<dbReference type="VEuPathDB" id="AmoebaDB:EHI_009470"/>
<dbReference type="EMBL" id="BDEQ01000001">
    <property type="protein sequence ID" value="GAT94094.1"/>
    <property type="molecule type" value="Genomic_DNA"/>
</dbReference>
<organism evidence="5 6">
    <name type="scientific">Entamoeba histolytica</name>
    <dbReference type="NCBI Taxonomy" id="5759"/>
    <lineage>
        <taxon>Eukaryota</taxon>
        <taxon>Amoebozoa</taxon>
        <taxon>Evosea</taxon>
        <taxon>Archamoebae</taxon>
        <taxon>Mastigamoebida</taxon>
        <taxon>Entamoebidae</taxon>
        <taxon>Entamoeba</taxon>
    </lineage>
</organism>
<gene>
    <name evidence="5" type="ORF">CL6EHI_009470</name>
</gene>
<name>A0A5K1VBQ5_ENTHI</name>
<comment type="caution">
    <text evidence="5">The sequence shown here is derived from an EMBL/GenBank/DDBJ whole genome shotgun (WGS) entry which is preliminary data.</text>
</comment>
<dbReference type="AlphaFoldDB" id="A0A5K1VBQ5"/>
<keyword evidence="1 2" id="KW-0694">RNA-binding</keyword>
<evidence type="ECO:0000256" key="2">
    <source>
        <dbReference type="PROSITE-ProRule" id="PRU00176"/>
    </source>
</evidence>
<dbReference type="InterPro" id="IPR035979">
    <property type="entry name" value="RBD_domain_sf"/>
</dbReference>
<dbReference type="CDD" id="cd00590">
    <property type="entry name" value="RRM_SF"/>
    <property type="match status" value="1"/>
</dbReference>
<reference evidence="5 6" key="1">
    <citation type="submission" date="2016-05" db="EMBL/GenBank/DDBJ databases">
        <title>First whole genome sequencing of Entamoeba histolytica HM1:IMSS-clone-6.</title>
        <authorList>
            <person name="Mukherjee Avik.K."/>
            <person name="Izumyama S."/>
            <person name="Nakada-Tsukui K."/>
            <person name="Nozaki T."/>
        </authorList>
    </citation>
    <scope>NUCLEOTIDE SEQUENCE [LARGE SCALE GENOMIC DNA]</scope>
    <source>
        <strain evidence="5 6">HM1:IMSS clone 6</strain>
    </source>
</reference>
<dbReference type="VEuPathDB" id="AmoebaDB:EHI7A_083020"/>
<proteinExistence type="predicted"/>
<dbReference type="VEuPathDB" id="AmoebaDB:KM1_131160"/>
<dbReference type="PROSITE" id="PS50102">
    <property type="entry name" value="RRM"/>
    <property type="match status" value="1"/>
</dbReference>